<dbReference type="InterPro" id="IPR007345">
    <property type="entry name" value="Polysacch_pyruvyl_Trfase"/>
</dbReference>
<proteinExistence type="predicted"/>
<gene>
    <name evidence="2" type="ORF">DWX31_13165</name>
</gene>
<sequence length="388" mass="46015">MKCNRKVIFTKKKQKNSRRENPVKRVHILTFHNALNYGAVLQCIALYKTISQITECDVINYHSPKIDEVYKVFSFKRSLKNNVKGILLVLKTRCKKKKFNNFLNDYVNLTKRYFNFNELKNEHWDEKDIFCCGSDQVWNLDLTNSDEIYFLSFAPKNTTKMSYAASIGKELSDSEKPFFYMKLKEFDFISVREESAKNKFHEIGIECIQNIDPVYLLNKNELEKMSIEIPEEQQPFVLIYLLQKSEKFMKKALDYSKAENKRLIVITAIEFKKFSNVTYIDKCGPREFIRYFIKADTIFTNSFHGISLSIILNKTFFFEYLAVKFKTNSRLHDIITFFNLEMLDSDRYDAIPKVISIDFNEVNNKIKKEQDRSIKYLKEAFEHRSISK</sequence>
<keyword evidence="2" id="KW-0808">Transferase</keyword>
<organism evidence="2 3">
    <name type="scientific">Hungatella hathewayi</name>
    <dbReference type="NCBI Taxonomy" id="154046"/>
    <lineage>
        <taxon>Bacteria</taxon>
        <taxon>Bacillati</taxon>
        <taxon>Bacillota</taxon>
        <taxon>Clostridia</taxon>
        <taxon>Lachnospirales</taxon>
        <taxon>Lachnospiraceae</taxon>
        <taxon>Hungatella</taxon>
    </lineage>
</organism>
<evidence type="ECO:0000259" key="1">
    <source>
        <dbReference type="Pfam" id="PF04230"/>
    </source>
</evidence>
<dbReference type="AlphaFoldDB" id="A0A3E3DLA1"/>
<protein>
    <submittedName>
        <fullName evidence="2">Polysaccharide pyruvyl transferase family protein</fullName>
    </submittedName>
</protein>
<dbReference type="GO" id="GO:0016740">
    <property type="term" value="F:transferase activity"/>
    <property type="evidence" value="ECO:0007669"/>
    <property type="project" value="UniProtKB-KW"/>
</dbReference>
<dbReference type="Proteomes" id="UP000261023">
    <property type="component" value="Unassembled WGS sequence"/>
</dbReference>
<comment type="caution">
    <text evidence="2">The sequence shown here is derived from an EMBL/GenBank/DDBJ whole genome shotgun (WGS) entry which is preliminary data.</text>
</comment>
<dbReference type="EMBL" id="QTJW01000008">
    <property type="protein sequence ID" value="RGD70084.1"/>
    <property type="molecule type" value="Genomic_DNA"/>
</dbReference>
<feature type="domain" description="Polysaccharide pyruvyl transferase" evidence="1">
    <location>
        <begin position="36"/>
        <end position="317"/>
    </location>
</feature>
<dbReference type="Pfam" id="PF04230">
    <property type="entry name" value="PS_pyruv_trans"/>
    <property type="match status" value="1"/>
</dbReference>
<name>A0A3E3DLA1_9FIRM</name>
<reference evidence="2 3" key="1">
    <citation type="submission" date="2018-08" db="EMBL/GenBank/DDBJ databases">
        <title>A genome reference for cultivated species of the human gut microbiota.</title>
        <authorList>
            <person name="Zou Y."/>
            <person name="Xue W."/>
            <person name="Luo G."/>
        </authorList>
    </citation>
    <scope>NUCLEOTIDE SEQUENCE [LARGE SCALE GENOMIC DNA]</scope>
    <source>
        <strain evidence="2 3">AF19-13AC</strain>
    </source>
</reference>
<evidence type="ECO:0000313" key="3">
    <source>
        <dbReference type="Proteomes" id="UP000261023"/>
    </source>
</evidence>
<evidence type="ECO:0000313" key="2">
    <source>
        <dbReference type="EMBL" id="RGD70084.1"/>
    </source>
</evidence>
<accession>A0A3E3DLA1</accession>
<dbReference type="OrthoDB" id="9799278at2"/>